<dbReference type="Proteomes" id="UP000828390">
    <property type="component" value="Unassembled WGS sequence"/>
</dbReference>
<dbReference type="GO" id="GO:0043130">
    <property type="term" value="F:ubiquitin binding"/>
    <property type="evidence" value="ECO:0007669"/>
    <property type="project" value="InterPro"/>
</dbReference>
<dbReference type="GO" id="GO:0035091">
    <property type="term" value="F:phosphatidylinositol binding"/>
    <property type="evidence" value="ECO:0007669"/>
    <property type="project" value="InterPro"/>
</dbReference>
<dbReference type="Gene3D" id="1.25.40.90">
    <property type="match status" value="1"/>
</dbReference>
<comment type="caution">
    <text evidence="2">The sequence shown here is derived from an EMBL/GenBank/DDBJ whole genome shotgun (WGS) entry which is preliminary data.</text>
</comment>
<accession>A0A9D4MB08</accession>
<name>A0A9D4MB08_DREPO</name>
<gene>
    <name evidence="2" type="ORF">DPMN_035655</name>
</gene>
<evidence type="ECO:0000313" key="2">
    <source>
        <dbReference type="EMBL" id="KAH3872439.1"/>
    </source>
</evidence>
<dbReference type="AlphaFoldDB" id="A0A9D4MB08"/>
<sequence>MVKSVNQFLLCVLVERATDGSQPSENWAVYMEVCDRINETEEGYVTVLTAAGLC</sequence>
<organism evidence="2 3">
    <name type="scientific">Dreissena polymorpha</name>
    <name type="common">Zebra mussel</name>
    <name type="synonym">Mytilus polymorpha</name>
    <dbReference type="NCBI Taxonomy" id="45954"/>
    <lineage>
        <taxon>Eukaryota</taxon>
        <taxon>Metazoa</taxon>
        <taxon>Spiralia</taxon>
        <taxon>Lophotrochozoa</taxon>
        <taxon>Mollusca</taxon>
        <taxon>Bivalvia</taxon>
        <taxon>Autobranchia</taxon>
        <taxon>Heteroconchia</taxon>
        <taxon>Euheterodonta</taxon>
        <taxon>Imparidentia</taxon>
        <taxon>Neoheterodontei</taxon>
        <taxon>Myida</taxon>
        <taxon>Dreissenoidea</taxon>
        <taxon>Dreissenidae</taxon>
        <taxon>Dreissena</taxon>
    </lineage>
</organism>
<keyword evidence="3" id="KW-1185">Reference proteome</keyword>
<reference evidence="2" key="2">
    <citation type="submission" date="2020-11" db="EMBL/GenBank/DDBJ databases">
        <authorList>
            <person name="McCartney M.A."/>
            <person name="Auch B."/>
            <person name="Kono T."/>
            <person name="Mallez S."/>
            <person name="Becker A."/>
            <person name="Gohl D.M."/>
            <person name="Silverstein K.A.T."/>
            <person name="Koren S."/>
            <person name="Bechman K.B."/>
            <person name="Herman A."/>
            <person name="Abrahante J.E."/>
            <person name="Garbe J."/>
        </authorList>
    </citation>
    <scope>NUCLEOTIDE SEQUENCE</scope>
    <source>
        <strain evidence="2">Duluth1</strain>
        <tissue evidence="2">Whole animal</tissue>
    </source>
</reference>
<protein>
    <recommendedName>
        <fullName evidence="1">VHS domain-containing protein</fullName>
    </recommendedName>
</protein>
<evidence type="ECO:0000313" key="3">
    <source>
        <dbReference type="Proteomes" id="UP000828390"/>
    </source>
</evidence>
<dbReference type="EMBL" id="JAIWYP010000002">
    <property type="protein sequence ID" value="KAH3872439.1"/>
    <property type="molecule type" value="Genomic_DNA"/>
</dbReference>
<dbReference type="SUPFAM" id="SSF48464">
    <property type="entry name" value="ENTH/VHS domain"/>
    <property type="match status" value="1"/>
</dbReference>
<reference evidence="2" key="1">
    <citation type="journal article" date="2019" name="bioRxiv">
        <title>The Genome of the Zebra Mussel, Dreissena polymorpha: A Resource for Invasive Species Research.</title>
        <authorList>
            <person name="McCartney M.A."/>
            <person name="Auch B."/>
            <person name="Kono T."/>
            <person name="Mallez S."/>
            <person name="Zhang Y."/>
            <person name="Obille A."/>
            <person name="Becker A."/>
            <person name="Abrahante J.E."/>
            <person name="Garbe J."/>
            <person name="Badalamenti J.P."/>
            <person name="Herman A."/>
            <person name="Mangelson H."/>
            <person name="Liachko I."/>
            <person name="Sullivan S."/>
            <person name="Sone E.D."/>
            <person name="Koren S."/>
            <person name="Silverstein K.A.T."/>
            <person name="Beckman K.B."/>
            <person name="Gohl D.M."/>
        </authorList>
    </citation>
    <scope>NUCLEOTIDE SEQUENCE</scope>
    <source>
        <strain evidence="2">Duluth1</strain>
        <tissue evidence="2">Whole animal</tissue>
    </source>
</reference>
<dbReference type="InterPro" id="IPR002014">
    <property type="entry name" value="VHS_dom"/>
</dbReference>
<dbReference type="InterPro" id="IPR008942">
    <property type="entry name" value="ENTH_VHS"/>
</dbReference>
<evidence type="ECO:0000259" key="1">
    <source>
        <dbReference type="PROSITE" id="PS50179"/>
    </source>
</evidence>
<dbReference type="PROSITE" id="PS50179">
    <property type="entry name" value="VHS"/>
    <property type="match status" value="1"/>
</dbReference>
<proteinExistence type="predicted"/>
<feature type="domain" description="VHS" evidence="1">
    <location>
        <begin position="17"/>
        <end position="43"/>
    </location>
</feature>